<evidence type="ECO:0000313" key="4">
    <source>
        <dbReference type="Proteomes" id="UP001310594"/>
    </source>
</evidence>
<dbReference type="InterPro" id="IPR039970">
    <property type="entry name" value="TF_Grauzone"/>
</dbReference>
<reference evidence="3" key="1">
    <citation type="submission" date="2023-08" db="EMBL/GenBank/DDBJ databases">
        <title>Black Yeasts Isolated from many extreme environments.</title>
        <authorList>
            <person name="Coleine C."/>
            <person name="Stajich J.E."/>
            <person name="Selbmann L."/>
        </authorList>
    </citation>
    <scope>NUCLEOTIDE SEQUENCE</scope>
    <source>
        <strain evidence="3">CCFEE 5810</strain>
    </source>
</reference>
<proteinExistence type="predicted"/>
<dbReference type="PANTHER" id="PTHR23225">
    <property type="entry name" value="ZINC FINGER PROTEIN"/>
    <property type="match status" value="1"/>
</dbReference>
<feature type="compositionally biased region" description="Polar residues" evidence="1">
    <location>
        <begin position="241"/>
        <end position="250"/>
    </location>
</feature>
<dbReference type="GO" id="GO:0003700">
    <property type="term" value="F:DNA-binding transcription factor activity"/>
    <property type="evidence" value="ECO:0007669"/>
    <property type="project" value="InterPro"/>
</dbReference>
<organism evidence="3 4">
    <name type="scientific">Elasticomyces elasticus</name>
    <dbReference type="NCBI Taxonomy" id="574655"/>
    <lineage>
        <taxon>Eukaryota</taxon>
        <taxon>Fungi</taxon>
        <taxon>Dikarya</taxon>
        <taxon>Ascomycota</taxon>
        <taxon>Pezizomycotina</taxon>
        <taxon>Dothideomycetes</taxon>
        <taxon>Dothideomycetidae</taxon>
        <taxon>Mycosphaerellales</taxon>
        <taxon>Teratosphaeriaceae</taxon>
        <taxon>Elasticomyces</taxon>
    </lineage>
</organism>
<protein>
    <recommendedName>
        <fullName evidence="2">C2H2-type domain-containing protein</fullName>
    </recommendedName>
</protein>
<dbReference type="Gene3D" id="3.30.160.60">
    <property type="entry name" value="Classic Zinc Finger"/>
    <property type="match status" value="1"/>
</dbReference>
<feature type="domain" description="C2H2-type" evidence="2">
    <location>
        <begin position="320"/>
        <end position="349"/>
    </location>
</feature>
<dbReference type="PANTHER" id="PTHR23225:SF2">
    <property type="entry name" value="AT09679P-RELATED"/>
    <property type="match status" value="1"/>
</dbReference>
<feature type="region of interest" description="Disordered" evidence="1">
    <location>
        <begin position="214"/>
        <end position="277"/>
    </location>
</feature>
<sequence>MASTYPPIYHHRSWATEDLQMDPYWTGSDDFRSSRSWFSTFVNLPPQPMHRFLQGHDRPYYPSNAFEQDRALQSLPSVPSQSHAYYGGNTIGPGGQRYASPCSTGISTSQAGSSEDDNDRSPWSSPNIRPATYRPNAGYIDESLAFAGHCGSYGDPGGQVTTHCVALHDVQQYADAQPEPVIYDDDHMVYGLHAHEGYHPVPEDVEIVVPCVPSQSEETDRGDDVSSGDSGSVKPRRRAQSTRSSGSSHSPAKIQKRPVLGKRTPSSASRESDNNDVEQVRTFARAFPCPFMPYGCLSTFGSKNEWKRHVHTQHMRLGYWSCDQCPDRERKPNNFNRKDLYIQHVRRMHPISAEARRASRTRHARARGHQDDGEDGILAEMQQRCYHAIRSPPARSGCMFCEKTFDNWDERMEHIGKHMENAKKEGNGISATWQVDEATEEWLLVHGLATRQRNGLKLVTQNR</sequence>
<feature type="region of interest" description="Disordered" evidence="1">
    <location>
        <begin position="355"/>
        <end position="374"/>
    </location>
</feature>
<evidence type="ECO:0000313" key="3">
    <source>
        <dbReference type="EMBL" id="KAK5691391.1"/>
    </source>
</evidence>
<accession>A0AAN7VYT4</accession>
<feature type="region of interest" description="Disordered" evidence="1">
    <location>
        <begin position="96"/>
        <end position="134"/>
    </location>
</feature>
<dbReference type="SMART" id="SM00355">
    <property type="entry name" value="ZnF_C2H2"/>
    <property type="match status" value="3"/>
</dbReference>
<dbReference type="AlphaFoldDB" id="A0AAN7VYT4"/>
<dbReference type="InterPro" id="IPR013087">
    <property type="entry name" value="Znf_C2H2_type"/>
</dbReference>
<feature type="domain" description="C2H2-type" evidence="2">
    <location>
        <begin position="396"/>
        <end position="418"/>
    </location>
</feature>
<evidence type="ECO:0000259" key="2">
    <source>
        <dbReference type="SMART" id="SM00355"/>
    </source>
</evidence>
<dbReference type="EMBL" id="JAVRQU010000021">
    <property type="protein sequence ID" value="KAK5691391.1"/>
    <property type="molecule type" value="Genomic_DNA"/>
</dbReference>
<feature type="compositionally biased region" description="Polar residues" evidence="1">
    <location>
        <begin position="101"/>
        <end position="113"/>
    </location>
</feature>
<name>A0AAN7VYT4_9PEZI</name>
<feature type="compositionally biased region" description="Basic residues" evidence="1">
    <location>
        <begin position="358"/>
        <end position="367"/>
    </location>
</feature>
<comment type="caution">
    <text evidence="3">The sequence shown here is derived from an EMBL/GenBank/DDBJ whole genome shotgun (WGS) entry which is preliminary data.</text>
</comment>
<feature type="domain" description="C2H2-type" evidence="2">
    <location>
        <begin position="287"/>
        <end position="314"/>
    </location>
</feature>
<evidence type="ECO:0000256" key="1">
    <source>
        <dbReference type="SAM" id="MobiDB-lite"/>
    </source>
</evidence>
<dbReference type="Proteomes" id="UP001310594">
    <property type="component" value="Unassembled WGS sequence"/>
</dbReference>
<gene>
    <name evidence="3" type="ORF">LTR97_011384</name>
</gene>